<dbReference type="Gene3D" id="3.40.50.150">
    <property type="entry name" value="Vaccinia Virus protein VP39"/>
    <property type="match status" value="1"/>
</dbReference>
<dbReference type="InterPro" id="IPR025714">
    <property type="entry name" value="Methyltranfer_dom"/>
</dbReference>
<dbReference type="Proteomes" id="UP000605201">
    <property type="component" value="Unassembled WGS sequence"/>
</dbReference>
<sequence length="297" mass="33883">MSIDFKARSDYAVFSTHYPYLLDNYRRVNDYSRSIARSNSFHPQFEDASQITYAYNTKPSERILEPEEAMADHDEVMEYEQMVQGLAHHIVINKSFVKEAVNLGVTEGKILDIGCGEGTIASMLFKENESYEVYGIDLSENMIEKAEEINKKEGLRGKINYDVGDVSRLPYSDGYFDLAVSNHLLHHLPDRAKMVEVLKEIQRVTKSDGAIFVKDICRPENEEKLVEYAAKFGTVYPEGLQKEIYLNSIQAGMSFEEWKELISVSGLLSGIGVELKEVYHLDCPTHLLFVKRSLNVE</sequence>
<dbReference type="Pfam" id="PF13847">
    <property type="entry name" value="Methyltransf_31"/>
    <property type="match status" value="1"/>
</dbReference>
<dbReference type="SUPFAM" id="SSF53335">
    <property type="entry name" value="S-adenosyl-L-methionine-dependent methyltransferases"/>
    <property type="match status" value="1"/>
</dbReference>
<name>A0A8J6NUG6_9BACT</name>
<reference evidence="2 3" key="1">
    <citation type="submission" date="2020-08" db="EMBL/GenBank/DDBJ databases">
        <title>Bridging the membrane lipid divide: bacteria of the FCB group superphylum have the potential to synthesize archaeal ether lipids.</title>
        <authorList>
            <person name="Villanueva L."/>
            <person name="Von Meijenfeldt F.A.B."/>
            <person name="Westbye A.B."/>
            <person name="Yadav S."/>
            <person name="Hopmans E.C."/>
            <person name="Dutilh B.E."/>
            <person name="Sinninghe Damste J.S."/>
        </authorList>
    </citation>
    <scope>NUCLEOTIDE SEQUENCE [LARGE SCALE GENOMIC DNA]</scope>
    <source>
        <strain evidence="2">NIOZ-UU17</strain>
    </source>
</reference>
<gene>
    <name evidence="2" type="ORF">H8D96_00180</name>
</gene>
<proteinExistence type="predicted"/>
<dbReference type="EMBL" id="JACNIG010000012">
    <property type="protein sequence ID" value="MBC8430315.1"/>
    <property type="molecule type" value="Genomic_DNA"/>
</dbReference>
<dbReference type="GO" id="GO:0032259">
    <property type="term" value="P:methylation"/>
    <property type="evidence" value="ECO:0007669"/>
    <property type="project" value="UniProtKB-KW"/>
</dbReference>
<protein>
    <submittedName>
        <fullName evidence="2">Methyltransferase domain-containing protein</fullName>
    </submittedName>
</protein>
<dbReference type="GO" id="GO:0008168">
    <property type="term" value="F:methyltransferase activity"/>
    <property type="evidence" value="ECO:0007669"/>
    <property type="project" value="UniProtKB-KW"/>
</dbReference>
<dbReference type="PANTHER" id="PTHR43591">
    <property type="entry name" value="METHYLTRANSFERASE"/>
    <property type="match status" value="1"/>
</dbReference>
<feature type="domain" description="Methyltransferase" evidence="1">
    <location>
        <begin position="108"/>
        <end position="225"/>
    </location>
</feature>
<dbReference type="AlphaFoldDB" id="A0A8J6NUG6"/>
<evidence type="ECO:0000313" key="3">
    <source>
        <dbReference type="Proteomes" id="UP000605201"/>
    </source>
</evidence>
<evidence type="ECO:0000313" key="2">
    <source>
        <dbReference type="EMBL" id="MBC8430315.1"/>
    </source>
</evidence>
<dbReference type="CDD" id="cd02440">
    <property type="entry name" value="AdoMet_MTases"/>
    <property type="match status" value="1"/>
</dbReference>
<comment type="caution">
    <text evidence="2">The sequence shown here is derived from an EMBL/GenBank/DDBJ whole genome shotgun (WGS) entry which is preliminary data.</text>
</comment>
<organism evidence="2 3">
    <name type="scientific">Candidatus Desulfatibia vada</name>
    <dbReference type="NCBI Taxonomy" id="2841696"/>
    <lineage>
        <taxon>Bacteria</taxon>
        <taxon>Pseudomonadati</taxon>
        <taxon>Thermodesulfobacteriota</taxon>
        <taxon>Desulfobacteria</taxon>
        <taxon>Desulfobacterales</taxon>
        <taxon>Desulfobacterales incertae sedis</taxon>
        <taxon>Candidatus Desulfatibia</taxon>
    </lineage>
</organism>
<keyword evidence="2" id="KW-0489">Methyltransferase</keyword>
<accession>A0A8J6NUG6</accession>
<keyword evidence="2" id="KW-0808">Transferase</keyword>
<evidence type="ECO:0000259" key="1">
    <source>
        <dbReference type="Pfam" id="PF13847"/>
    </source>
</evidence>
<dbReference type="InterPro" id="IPR029063">
    <property type="entry name" value="SAM-dependent_MTases_sf"/>
</dbReference>